<dbReference type="Proteomes" id="UP000799421">
    <property type="component" value="Unassembled WGS sequence"/>
</dbReference>
<reference evidence="1" key="1">
    <citation type="journal article" date="2020" name="Stud. Mycol.">
        <title>101 Dothideomycetes genomes: a test case for predicting lifestyles and emergence of pathogens.</title>
        <authorList>
            <person name="Haridas S."/>
            <person name="Albert R."/>
            <person name="Binder M."/>
            <person name="Bloem J."/>
            <person name="Labutti K."/>
            <person name="Salamov A."/>
            <person name="Andreopoulos B."/>
            <person name="Baker S."/>
            <person name="Barry K."/>
            <person name="Bills G."/>
            <person name="Bluhm B."/>
            <person name="Cannon C."/>
            <person name="Castanera R."/>
            <person name="Culley D."/>
            <person name="Daum C."/>
            <person name="Ezra D."/>
            <person name="Gonzalez J."/>
            <person name="Henrissat B."/>
            <person name="Kuo A."/>
            <person name="Liang C."/>
            <person name="Lipzen A."/>
            <person name="Lutzoni F."/>
            <person name="Magnuson J."/>
            <person name="Mondo S."/>
            <person name="Nolan M."/>
            <person name="Ohm R."/>
            <person name="Pangilinan J."/>
            <person name="Park H.-J."/>
            <person name="Ramirez L."/>
            <person name="Alfaro M."/>
            <person name="Sun H."/>
            <person name="Tritt A."/>
            <person name="Yoshinaga Y."/>
            <person name="Zwiers L.-H."/>
            <person name="Turgeon B."/>
            <person name="Goodwin S."/>
            <person name="Spatafora J."/>
            <person name="Crous P."/>
            <person name="Grigoriev I."/>
        </authorList>
    </citation>
    <scope>NUCLEOTIDE SEQUENCE</scope>
    <source>
        <strain evidence="1">CBS 480.64</strain>
    </source>
</reference>
<organism evidence="1 2">
    <name type="scientific">Piedraia hortae CBS 480.64</name>
    <dbReference type="NCBI Taxonomy" id="1314780"/>
    <lineage>
        <taxon>Eukaryota</taxon>
        <taxon>Fungi</taxon>
        <taxon>Dikarya</taxon>
        <taxon>Ascomycota</taxon>
        <taxon>Pezizomycotina</taxon>
        <taxon>Dothideomycetes</taxon>
        <taxon>Dothideomycetidae</taxon>
        <taxon>Capnodiales</taxon>
        <taxon>Piedraiaceae</taxon>
        <taxon>Piedraia</taxon>
    </lineage>
</organism>
<evidence type="ECO:0000313" key="1">
    <source>
        <dbReference type="EMBL" id="KAF2858022.1"/>
    </source>
</evidence>
<keyword evidence="2" id="KW-1185">Reference proteome</keyword>
<sequence>MVANALQGEHLSAFNTVNWPASYARKAALILRPSRLEQWPKDCGGPCSLGSLSKLADREVLKVVGRVRSDYLTKMKTRLDKVLETPLLDVVKALADDNDLTAEQNTAEQRKAASVWRYRAKKVSLDSRDFFHTSETMYKALSPSQRNKILSDNLVEFGWLKKKDKGGQVAASVRASLVTTMSQGFSAYLGIQ</sequence>
<dbReference type="EMBL" id="MU006020">
    <property type="protein sequence ID" value="KAF2858022.1"/>
    <property type="molecule type" value="Genomic_DNA"/>
</dbReference>
<evidence type="ECO:0000313" key="2">
    <source>
        <dbReference type="Proteomes" id="UP000799421"/>
    </source>
</evidence>
<name>A0A6A7BSH3_9PEZI</name>
<protein>
    <submittedName>
        <fullName evidence="1">Uncharacterized protein</fullName>
    </submittedName>
</protein>
<proteinExistence type="predicted"/>
<accession>A0A6A7BSH3</accession>
<dbReference type="AlphaFoldDB" id="A0A6A7BSH3"/>
<gene>
    <name evidence="1" type="ORF">K470DRAFT_272811</name>
</gene>